<evidence type="ECO:0000313" key="12">
    <source>
        <dbReference type="EMBL" id="VIO53927.1"/>
    </source>
</evidence>
<comment type="subcellular location">
    <subcellularLocation>
        <location evidence="1">Nucleus</location>
    </subcellularLocation>
</comment>
<dbReference type="GO" id="GO:0071013">
    <property type="term" value="C:catalytic step 2 spliceosome"/>
    <property type="evidence" value="ECO:0007669"/>
    <property type="project" value="TreeGrafter"/>
</dbReference>
<comment type="similarity">
    <text evidence="2">Belongs to the pinin family.</text>
</comment>
<dbReference type="GO" id="GO:0006397">
    <property type="term" value="P:mRNA processing"/>
    <property type="evidence" value="ECO:0007669"/>
    <property type="project" value="UniProtKB-KW"/>
</dbReference>
<protein>
    <recommendedName>
        <fullName evidence="10">Pinin/SDK/MemA protein domain-containing protein</fullName>
    </recommendedName>
</protein>
<dbReference type="Pfam" id="PF04696">
    <property type="entry name" value="Pinin_SDK_memA"/>
    <property type="match status" value="1"/>
</dbReference>
<keyword evidence="3" id="KW-0507">mRNA processing</keyword>
<feature type="compositionally biased region" description="Basic and acidic residues" evidence="9">
    <location>
        <begin position="327"/>
        <end position="339"/>
    </location>
</feature>
<proteinExistence type="inferred from homology"/>
<organism evidence="12">
    <name type="scientific">Gibberella zeae</name>
    <name type="common">Wheat head blight fungus</name>
    <name type="synonym">Fusarium graminearum</name>
    <dbReference type="NCBI Taxonomy" id="5518"/>
    <lineage>
        <taxon>Eukaryota</taxon>
        <taxon>Fungi</taxon>
        <taxon>Dikarya</taxon>
        <taxon>Ascomycota</taxon>
        <taxon>Pezizomycotina</taxon>
        <taxon>Sordariomycetes</taxon>
        <taxon>Hypocreomycetidae</taxon>
        <taxon>Hypocreales</taxon>
        <taxon>Nectriaceae</taxon>
        <taxon>Fusarium</taxon>
    </lineage>
</organism>
<dbReference type="Proteomes" id="UP000746612">
    <property type="component" value="Unassembled WGS sequence"/>
</dbReference>
<feature type="compositionally biased region" description="Basic and acidic residues" evidence="9">
    <location>
        <begin position="86"/>
        <end position="97"/>
    </location>
</feature>
<keyword evidence="6" id="KW-0508">mRNA splicing</keyword>
<dbReference type="EMBL" id="CAAKMV010000077">
    <property type="protein sequence ID" value="VIO53927.1"/>
    <property type="molecule type" value="Genomic_DNA"/>
</dbReference>
<evidence type="ECO:0000256" key="7">
    <source>
        <dbReference type="ARBA" id="ARBA00023242"/>
    </source>
</evidence>
<dbReference type="EMBL" id="CAJPIJ010000159">
    <property type="protein sequence ID" value="CAG1996558.1"/>
    <property type="molecule type" value="Genomic_DNA"/>
</dbReference>
<evidence type="ECO:0000256" key="8">
    <source>
        <dbReference type="SAM" id="Coils"/>
    </source>
</evidence>
<name>A0A4E9E704_GIBZA</name>
<evidence type="ECO:0000256" key="1">
    <source>
        <dbReference type="ARBA" id="ARBA00004123"/>
    </source>
</evidence>
<keyword evidence="5" id="KW-0804">Transcription</keyword>
<evidence type="ECO:0000259" key="10">
    <source>
        <dbReference type="Pfam" id="PF04696"/>
    </source>
</evidence>
<dbReference type="InterPro" id="IPR006786">
    <property type="entry name" value="Pinin_SDK_MemA"/>
</dbReference>
<evidence type="ECO:0000256" key="5">
    <source>
        <dbReference type="ARBA" id="ARBA00023163"/>
    </source>
</evidence>
<evidence type="ECO:0000256" key="3">
    <source>
        <dbReference type="ARBA" id="ARBA00022664"/>
    </source>
</evidence>
<reference evidence="12" key="1">
    <citation type="submission" date="2019-04" db="EMBL/GenBank/DDBJ databases">
        <authorList>
            <person name="Melise S."/>
            <person name="Noan J."/>
            <person name="Okalmin O."/>
        </authorList>
    </citation>
    <scope>NUCLEOTIDE SEQUENCE</scope>
    <source>
        <strain evidence="12">FN9</strain>
    </source>
</reference>
<evidence type="ECO:0000256" key="6">
    <source>
        <dbReference type="ARBA" id="ARBA00023187"/>
    </source>
</evidence>
<feature type="compositionally biased region" description="Basic and acidic residues" evidence="9">
    <location>
        <begin position="139"/>
        <end position="153"/>
    </location>
</feature>
<reference evidence="11" key="2">
    <citation type="submission" date="2021-03" db="EMBL/GenBank/DDBJ databases">
        <authorList>
            <person name="Alouane T."/>
            <person name="Langin T."/>
            <person name="Bonhomme L."/>
        </authorList>
    </citation>
    <scope>NUCLEOTIDE SEQUENCE</scope>
    <source>
        <strain evidence="11">MDC_Fg202</strain>
    </source>
</reference>
<feature type="compositionally biased region" description="Basic and acidic residues" evidence="9">
    <location>
        <begin position="108"/>
        <end position="131"/>
    </location>
</feature>
<feature type="region of interest" description="Disordered" evidence="9">
    <location>
        <begin position="298"/>
        <end position="353"/>
    </location>
</feature>
<feature type="region of interest" description="Disordered" evidence="9">
    <location>
        <begin position="70"/>
        <end position="153"/>
    </location>
</feature>
<evidence type="ECO:0000256" key="4">
    <source>
        <dbReference type="ARBA" id="ARBA00023015"/>
    </source>
</evidence>
<evidence type="ECO:0000256" key="2">
    <source>
        <dbReference type="ARBA" id="ARBA00010386"/>
    </source>
</evidence>
<sequence>MAGANPTFLSIPLSSALTSIERHLRLLTFHDSFCDTADVIFHCTTPINRIEARLLSKMTTENEFRSVDDIILSPGNNDNSVSQSVSDREPTKRKASIDIDSSSPKRMRHDDHFREATNERPRRGSSQERRSFYGGSKGVDVDRRKVATQEEKKRGKRLFGGLLSTLSQTSGDSTQKRRLEIERRQQERMRKQSVEDDKLRAEKRARAMEARKGDQIVFDEEVMRNKHTKMLAVAQYLRTKSQPQIYYLPWKLTEAQEDTIEEQTRHAKATVEREVEAFNKRKERQADTGRRFSARTETTVHLNEETVHGSKTTDGSEHPGITQKTGNEADQHGHHHDEAVGVLEEADEDMVIY</sequence>
<feature type="compositionally biased region" description="Acidic residues" evidence="9">
    <location>
        <begin position="344"/>
        <end position="353"/>
    </location>
</feature>
<keyword evidence="4" id="KW-0805">Transcription regulation</keyword>
<dbReference type="PANTHER" id="PTHR12707:SF0">
    <property type="entry name" value="PININ"/>
    <property type="match status" value="1"/>
</dbReference>
<evidence type="ECO:0000256" key="9">
    <source>
        <dbReference type="SAM" id="MobiDB-lite"/>
    </source>
</evidence>
<gene>
    <name evidence="12" type="ORF">FUG_LOCUS103956</name>
    <name evidence="11" type="ORF">MDCFG202_LOCUS409369</name>
</gene>
<feature type="coiled-coil region" evidence="8">
    <location>
        <begin position="176"/>
        <end position="211"/>
    </location>
</feature>
<dbReference type="InterPro" id="IPR039853">
    <property type="entry name" value="Pinin"/>
</dbReference>
<dbReference type="GO" id="GO:0008380">
    <property type="term" value="P:RNA splicing"/>
    <property type="evidence" value="ECO:0007669"/>
    <property type="project" value="UniProtKB-KW"/>
</dbReference>
<feature type="compositionally biased region" description="Low complexity" evidence="9">
    <location>
        <begin position="76"/>
        <end position="85"/>
    </location>
</feature>
<evidence type="ECO:0000313" key="11">
    <source>
        <dbReference type="EMBL" id="CAG1996558.1"/>
    </source>
</evidence>
<keyword evidence="7" id="KW-0539">Nucleus</keyword>
<dbReference type="AlphaFoldDB" id="A0A4E9E704"/>
<feature type="domain" description="Pinin/SDK/MemA protein" evidence="10">
    <location>
        <begin position="149"/>
        <end position="264"/>
    </location>
</feature>
<accession>A0A4E9E704</accession>
<keyword evidence="8" id="KW-0175">Coiled coil</keyword>
<dbReference type="PANTHER" id="PTHR12707">
    <property type="entry name" value="PINN"/>
    <property type="match status" value="1"/>
</dbReference>